<dbReference type="EMBL" id="BTSY01000002">
    <property type="protein sequence ID" value="GMT15492.1"/>
    <property type="molecule type" value="Genomic_DNA"/>
</dbReference>
<proteinExistence type="predicted"/>
<sequence length="205" mass="22679">ISLLLLPLLTVGVASAKCVDGENNRMKLYDLYDGKKDVAFEDFEILTYDNLKRPTCNDKGKGSIVLPGHFQLLSGKVRVKKTIPITGAAHLGFNLEKNSYMIGTVCKNGQSNNAFVPDEFCHVDVFSIVHPKVLKKFQHEGVYDIFDIPGDWREMKPMPTQDNPYIEGEWKVSATVNMAGSAIAGMKVGDGWIEVATKDAAKEEL</sequence>
<feature type="signal peptide" evidence="1">
    <location>
        <begin position="1"/>
        <end position="16"/>
    </location>
</feature>
<keyword evidence="1" id="KW-0732">Signal</keyword>
<reference evidence="2" key="1">
    <citation type="submission" date="2023-10" db="EMBL/GenBank/DDBJ databases">
        <title>Genome assembly of Pristionchus species.</title>
        <authorList>
            <person name="Yoshida K."/>
            <person name="Sommer R.J."/>
        </authorList>
    </citation>
    <scope>NUCLEOTIDE SEQUENCE</scope>
    <source>
        <strain evidence="2">RS5133</strain>
    </source>
</reference>
<evidence type="ECO:0000313" key="3">
    <source>
        <dbReference type="Proteomes" id="UP001432322"/>
    </source>
</evidence>
<feature type="chain" id="PRO_5043955365" evidence="1">
    <location>
        <begin position="17"/>
        <end position="205"/>
    </location>
</feature>
<feature type="non-terminal residue" evidence="2">
    <location>
        <position position="1"/>
    </location>
</feature>
<name>A0AAV5VBA5_9BILA</name>
<evidence type="ECO:0000313" key="2">
    <source>
        <dbReference type="EMBL" id="GMT15492.1"/>
    </source>
</evidence>
<gene>
    <name evidence="2" type="ORF">PFISCL1PPCAC_6789</name>
</gene>
<keyword evidence="3" id="KW-1185">Reference proteome</keyword>
<evidence type="ECO:0000256" key="1">
    <source>
        <dbReference type="SAM" id="SignalP"/>
    </source>
</evidence>
<dbReference type="AlphaFoldDB" id="A0AAV5VBA5"/>
<protein>
    <submittedName>
        <fullName evidence="2">Uncharacterized protein</fullName>
    </submittedName>
</protein>
<accession>A0AAV5VBA5</accession>
<comment type="caution">
    <text evidence="2">The sequence shown here is derived from an EMBL/GenBank/DDBJ whole genome shotgun (WGS) entry which is preliminary data.</text>
</comment>
<organism evidence="2 3">
    <name type="scientific">Pristionchus fissidentatus</name>
    <dbReference type="NCBI Taxonomy" id="1538716"/>
    <lineage>
        <taxon>Eukaryota</taxon>
        <taxon>Metazoa</taxon>
        <taxon>Ecdysozoa</taxon>
        <taxon>Nematoda</taxon>
        <taxon>Chromadorea</taxon>
        <taxon>Rhabditida</taxon>
        <taxon>Rhabditina</taxon>
        <taxon>Diplogasteromorpha</taxon>
        <taxon>Diplogasteroidea</taxon>
        <taxon>Neodiplogasteridae</taxon>
        <taxon>Pristionchus</taxon>
    </lineage>
</organism>
<dbReference type="Proteomes" id="UP001432322">
    <property type="component" value="Unassembled WGS sequence"/>
</dbReference>